<evidence type="ECO:0000313" key="1">
    <source>
        <dbReference type="EMBL" id="TVU43634.1"/>
    </source>
</evidence>
<organism evidence="1 2">
    <name type="scientific">Eragrostis curvula</name>
    <name type="common">weeping love grass</name>
    <dbReference type="NCBI Taxonomy" id="38414"/>
    <lineage>
        <taxon>Eukaryota</taxon>
        <taxon>Viridiplantae</taxon>
        <taxon>Streptophyta</taxon>
        <taxon>Embryophyta</taxon>
        <taxon>Tracheophyta</taxon>
        <taxon>Spermatophyta</taxon>
        <taxon>Magnoliopsida</taxon>
        <taxon>Liliopsida</taxon>
        <taxon>Poales</taxon>
        <taxon>Poaceae</taxon>
        <taxon>PACMAD clade</taxon>
        <taxon>Chloridoideae</taxon>
        <taxon>Eragrostideae</taxon>
        <taxon>Eragrostidinae</taxon>
        <taxon>Eragrostis</taxon>
    </lineage>
</organism>
<keyword evidence="2" id="KW-1185">Reference proteome</keyword>
<dbReference type="Proteomes" id="UP000324897">
    <property type="component" value="Unassembled WGS sequence"/>
</dbReference>
<accession>A0A5J9W892</accession>
<protein>
    <submittedName>
        <fullName evidence="1">Uncharacterized protein</fullName>
    </submittedName>
</protein>
<evidence type="ECO:0000313" key="2">
    <source>
        <dbReference type="Proteomes" id="UP000324897"/>
    </source>
</evidence>
<comment type="caution">
    <text evidence="1">The sequence shown here is derived from an EMBL/GenBank/DDBJ whole genome shotgun (WGS) entry which is preliminary data.</text>
</comment>
<name>A0A5J9W892_9POAL</name>
<dbReference type="Gramene" id="TVU43634">
    <property type="protein sequence ID" value="TVU43634"/>
    <property type="gene ID" value="EJB05_10120"/>
</dbReference>
<reference evidence="1 2" key="1">
    <citation type="journal article" date="2019" name="Sci. Rep.">
        <title>A high-quality genome of Eragrostis curvula grass provides insights into Poaceae evolution and supports new strategies to enhance forage quality.</title>
        <authorList>
            <person name="Carballo J."/>
            <person name="Santos B.A.C.M."/>
            <person name="Zappacosta D."/>
            <person name="Garbus I."/>
            <person name="Selva J.P."/>
            <person name="Gallo C.A."/>
            <person name="Diaz A."/>
            <person name="Albertini E."/>
            <person name="Caccamo M."/>
            <person name="Echenique V."/>
        </authorList>
    </citation>
    <scope>NUCLEOTIDE SEQUENCE [LARGE SCALE GENOMIC DNA]</scope>
    <source>
        <strain evidence="2">cv. Victoria</strain>
        <tissue evidence="1">Leaf</tissue>
    </source>
</reference>
<dbReference type="EMBL" id="RWGY01000005">
    <property type="protein sequence ID" value="TVU43634.1"/>
    <property type="molecule type" value="Genomic_DNA"/>
</dbReference>
<proteinExistence type="predicted"/>
<sequence>MGLHGEPRPMMEGNSRSRISLLVSVLTKFLLSSSCNPPLMGCLGAEARWSSRASGSRSQRRDPRCGGRVRCSHLVSCPGARRHANVLGGPHKFSIAREPKCMPCNAESQLICLLEMPNLKSIEFIIGTRVISSAVHWKALLTSSEKTISYKILIVLLYDVKLEEIMSNRFRCCEHFLSG</sequence>
<gene>
    <name evidence="1" type="ORF">EJB05_10120</name>
</gene>
<dbReference type="AlphaFoldDB" id="A0A5J9W892"/>